<reference evidence="10 11" key="1">
    <citation type="submission" date="2014-08" db="EMBL/GenBank/DDBJ databases">
        <title>Complete genome of a marine bacteria Jeotgalibacillus malaysiensis.</title>
        <authorList>
            <person name="Yaakop A.S."/>
            <person name="Chan K.-G."/>
            <person name="Goh K.M."/>
        </authorList>
    </citation>
    <scope>NUCLEOTIDE SEQUENCE [LARGE SCALE GENOMIC DNA]</scope>
    <source>
        <strain evidence="10 11">D5</strain>
        <plasmid evidence="11">Plasmid</plasmid>
    </source>
</reference>
<dbReference type="OrthoDB" id="2786233at2"/>
<feature type="region of interest" description="Disordered" evidence="6">
    <location>
        <begin position="30"/>
        <end position="124"/>
    </location>
</feature>
<keyword evidence="5" id="KW-0572">Peptidoglycan-anchor</keyword>
<organism evidence="10 11">
    <name type="scientific">Jeotgalibacillus malaysiensis</name>
    <dbReference type="NCBI Taxonomy" id="1508404"/>
    <lineage>
        <taxon>Bacteria</taxon>
        <taxon>Bacillati</taxon>
        <taxon>Bacillota</taxon>
        <taxon>Bacilli</taxon>
        <taxon>Bacillales</taxon>
        <taxon>Caryophanaceae</taxon>
        <taxon>Jeotgalibacillus</taxon>
    </lineage>
</organism>
<dbReference type="InterPro" id="IPR019931">
    <property type="entry name" value="LPXTG_anchor"/>
</dbReference>
<feature type="compositionally biased region" description="Acidic residues" evidence="6">
    <location>
        <begin position="112"/>
        <end position="124"/>
    </location>
</feature>
<evidence type="ECO:0000256" key="4">
    <source>
        <dbReference type="ARBA" id="ARBA00022729"/>
    </source>
</evidence>
<dbReference type="InterPro" id="IPR001611">
    <property type="entry name" value="Leu-rich_rpt"/>
</dbReference>
<evidence type="ECO:0000256" key="3">
    <source>
        <dbReference type="ARBA" id="ARBA00022525"/>
    </source>
</evidence>
<comment type="subcellular location">
    <subcellularLocation>
        <location evidence="1">Secreted</location>
        <location evidence="1">Cell wall</location>
        <topology evidence="1">Peptidoglycan-anchor</topology>
    </subcellularLocation>
</comment>
<feature type="region of interest" description="Disordered" evidence="6">
    <location>
        <begin position="756"/>
        <end position="946"/>
    </location>
</feature>
<dbReference type="KEGG" id="jeo:JMA_37560"/>
<evidence type="ECO:0000256" key="2">
    <source>
        <dbReference type="ARBA" id="ARBA00022512"/>
    </source>
</evidence>
<dbReference type="NCBIfam" id="TIGR01167">
    <property type="entry name" value="LPXTG_anchor"/>
    <property type="match status" value="1"/>
</dbReference>
<geneLocation type="plasmid" evidence="11"/>
<feature type="compositionally biased region" description="Acidic residues" evidence="6">
    <location>
        <begin position="850"/>
        <end position="865"/>
    </location>
</feature>
<feature type="compositionally biased region" description="Low complexity" evidence="6">
    <location>
        <begin position="33"/>
        <end position="48"/>
    </location>
</feature>
<protein>
    <recommendedName>
        <fullName evidence="9">Gram-positive cocci surface proteins LPxTG domain-containing protein</fullName>
    </recommendedName>
</protein>
<keyword evidence="4 8" id="KW-0732">Signal</keyword>
<dbReference type="Pfam" id="PF00746">
    <property type="entry name" value="Gram_pos_anchor"/>
    <property type="match status" value="1"/>
</dbReference>
<keyword evidence="7" id="KW-1133">Transmembrane helix</keyword>
<feature type="compositionally biased region" description="Low complexity" evidence="6">
    <location>
        <begin position="90"/>
        <end position="101"/>
    </location>
</feature>
<feature type="compositionally biased region" description="Basic and acidic residues" evidence="6">
    <location>
        <begin position="891"/>
        <end position="915"/>
    </location>
</feature>
<accession>A0A0B5AYJ4</accession>
<evidence type="ECO:0000256" key="8">
    <source>
        <dbReference type="SAM" id="SignalP"/>
    </source>
</evidence>
<feature type="compositionally biased region" description="Acidic residues" evidence="6">
    <location>
        <begin position="919"/>
        <end position="932"/>
    </location>
</feature>
<evidence type="ECO:0000256" key="7">
    <source>
        <dbReference type="SAM" id="Phobius"/>
    </source>
</evidence>
<feature type="compositionally biased region" description="Pro residues" evidence="6">
    <location>
        <begin position="756"/>
        <end position="849"/>
    </location>
</feature>
<evidence type="ECO:0000256" key="6">
    <source>
        <dbReference type="SAM" id="MobiDB-lite"/>
    </source>
</evidence>
<feature type="transmembrane region" description="Helical" evidence="7">
    <location>
        <begin position="944"/>
        <end position="961"/>
    </location>
</feature>
<evidence type="ECO:0000259" key="9">
    <source>
        <dbReference type="PROSITE" id="PS50847"/>
    </source>
</evidence>
<keyword evidence="10" id="KW-0614">Plasmid</keyword>
<dbReference type="HOGENOM" id="CLU_306251_0_0_9"/>
<dbReference type="SUPFAM" id="SSF52058">
    <property type="entry name" value="L domain-like"/>
    <property type="match status" value="1"/>
</dbReference>
<dbReference type="Gene3D" id="3.80.10.10">
    <property type="entry name" value="Ribonuclease Inhibitor"/>
    <property type="match status" value="1"/>
</dbReference>
<feature type="domain" description="Gram-positive cocci surface proteins LPxTG" evidence="9">
    <location>
        <begin position="934"/>
        <end position="967"/>
    </location>
</feature>
<feature type="chain" id="PRO_5002098182" description="Gram-positive cocci surface proteins LPxTG domain-containing protein" evidence="8">
    <location>
        <begin position="31"/>
        <end position="967"/>
    </location>
</feature>
<keyword evidence="3" id="KW-0964">Secreted</keyword>
<evidence type="ECO:0000313" key="11">
    <source>
        <dbReference type="Proteomes" id="UP000031449"/>
    </source>
</evidence>
<keyword evidence="7" id="KW-0812">Transmembrane</keyword>
<sequence length="967" mass="106292">MRKQVKKTLVAGSALGIVASSMFQPMIGHAEGEPVVTSPEPETAPVEETPTEPTPVEEPTEPSPAEPAEPVPTEPEPAPETPVEPPTEPAEPVEATPTEPTDPAEPPVESEPAPEEGAETVEEGTEAQAIYNSFDSSALPLVESELATALSVPSVTADDFTPENLAQITSLDVSGQGIEHLNGFEHLVNLTTLDISDNLITDLSPIQAKTANVDASFNLLLDASPYDYSFNLTSLKGNFTTDPFKYNMIFAAIEPSNFSDLDNTLSFPSNSSEVSFSIENLFRQFPETELTPEEMQAQLSKLNVQVVLEAEANSAYELVDNGANNWTLTDLGTQPAKIMYATVQSKLAPFKVKIKPKELNNLELEHKVVDAWYNAYGLALYVKDNNQVFYNSEYFYDEKTKDMYAVEIKEAKNGVRHVDMMEGIIAFTDGDGNLFLIDDSSNSTPGTENVVLFARNVKDFTFGQKLNAEGYWDEMIVVLKENGELFELPYTSNINVHEEMTVEEQYSTIANKISDMRFTSDFLYWKTVGRYGQMFMKLTGSDGYLYNIFPDAHRLHGDVETERAVKTPYLASDVKAVFNDVNDIFNNTDIVVLQDGTVHAIHHNAHNNNLSYQELAVKNVVDYQNHVMLLENGEVYKLEYDHYEDIPTYSTRSLGVVNAKQISVGYGAYSDEIFYINNNDELYYKDNSFDEASPGELIGTDVSSIRTINGRAVAFYSKSGMMSYINKTPWAPSGGFYNVAYLANPIAANTIIAVPEPPAPTPTPDPDPVVTPPTEPPVVTPPVTPPTDPEPPVVTPPQPPVVEPDPEPETPVVPTPEEPVEPPVVTPEPDVPPTPTIPEEPVIPTPQPEEPVDETPIDETPEEPVVEVPTEPILDDETDTDVITNPVIEKPSTETSKEEPSIEVTYEKPILKEQKPVVADDDSESNTAEEVDSLPQTGDPINPVSTGVGILSILAGMMFFMKRKKSK</sequence>
<dbReference type="EMBL" id="CP009417">
    <property type="protein sequence ID" value="AJD93074.1"/>
    <property type="molecule type" value="Genomic_DNA"/>
</dbReference>
<keyword evidence="7" id="KW-0472">Membrane</keyword>
<evidence type="ECO:0000313" key="10">
    <source>
        <dbReference type="EMBL" id="AJD93074.1"/>
    </source>
</evidence>
<feature type="compositionally biased region" description="Pro residues" evidence="6">
    <location>
        <begin position="61"/>
        <end position="89"/>
    </location>
</feature>
<dbReference type="Proteomes" id="UP000031449">
    <property type="component" value="Plasmid unnamed"/>
</dbReference>
<name>A0A0B5AYJ4_9BACL</name>
<evidence type="ECO:0000256" key="1">
    <source>
        <dbReference type="ARBA" id="ARBA00004168"/>
    </source>
</evidence>
<evidence type="ECO:0000256" key="5">
    <source>
        <dbReference type="ARBA" id="ARBA00023088"/>
    </source>
</evidence>
<keyword evidence="2" id="KW-0134">Cell wall</keyword>
<keyword evidence="11" id="KW-1185">Reference proteome</keyword>
<feature type="signal peptide" evidence="8">
    <location>
        <begin position="1"/>
        <end position="30"/>
    </location>
</feature>
<dbReference type="AlphaFoldDB" id="A0A0B5AYJ4"/>
<dbReference type="PROSITE" id="PS51450">
    <property type="entry name" value="LRR"/>
    <property type="match status" value="1"/>
</dbReference>
<dbReference type="BioCyc" id="JESP1508404:G14D9-13040-MONOMER"/>
<dbReference type="PROSITE" id="PS50847">
    <property type="entry name" value="GRAM_POS_ANCHORING"/>
    <property type="match status" value="1"/>
</dbReference>
<gene>
    <name evidence="10" type="ORF">JMA_37560</name>
</gene>
<proteinExistence type="predicted"/>
<dbReference type="InterPro" id="IPR032675">
    <property type="entry name" value="LRR_dom_sf"/>
</dbReference>